<evidence type="ECO:0000256" key="1">
    <source>
        <dbReference type="SAM" id="MobiDB-lite"/>
    </source>
</evidence>
<keyword evidence="3" id="KW-1185">Reference proteome</keyword>
<evidence type="ECO:0000313" key="2">
    <source>
        <dbReference type="EMBL" id="QQV76259.1"/>
    </source>
</evidence>
<feature type="compositionally biased region" description="Basic and acidic residues" evidence="1">
    <location>
        <begin position="1"/>
        <end position="10"/>
    </location>
</feature>
<dbReference type="EMBL" id="CP061035">
    <property type="protein sequence ID" value="QQV76259.1"/>
    <property type="molecule type" value="Genomic_DNA"/>
</dbReference>
<dbReference type="KEGG" id="sari:H5J25_12195"/>
<dbReference type="RefSeq" id="WP_202091378.1">
    <property type="nucleotide sequence ID" value="NZ_CP061035.1"/>
</dbReference>
<dbReference type="AlphaFoldDB" id="A0A974NST0"/>
<dbReference type="Proteomes" id="UP000595894">
    <property type="component" value="Chromosome"/>
</dbReference>
<name>A0A974NST0_9SPHN</name>
<feature type="region of interest" description="Disordered" evidence="1">
    <location>
        <begin position="1"/>
        <end position="96"/>
    </location>
</feature>
<gene>
    <name evidence="2" type="ORF">H5J25_12195</name>
</gene>
<reference evidence="3" key="1">
    <citation type="submission" date="2020-09" db="EMBL/GenBank/DDBJ databases">
        <title>Sphingomonas sp., a new species isolated from pork steak.</title>
        <authorList>
            <person name="Heidler von Heilborn D."/>
        </authorList>
    </citation>
    <scope>NUCLEOTIDE SEQUENCE [LARGE SCALE GENOMIC DNA]</scope>
</reference>
<proteinExistence type="predicted"/>
<feature type="compositionally biased region" description="Basic and acidic residues" evidence="1">
    <location>
        <begin position="20"/>
        <end position="55"/>
    </location>
</feature>
<evidence type="ECO:0000313" key="3">
    <source>
        <dbReference type="Proteomes" id="UP000595894"/>
    </source>
</evidence>
<accession>A0A974NST0</accession>
<sequence>MTNSIDERALDSLSVAPSEDDAKGGRDPRQDAGQDKSIAERLERDPENSEARLDAGLDESMDASDPPSATQPIHNTKPAESSGYDADAEAALKADR</sequence>
<protein>
    <submittedName>
        <fullName evidence="2">Uncharacterized protein</fullName>
    </submittedName>
</protein>
<organism evidence="2 3">
    <name type="scientific">Sphingomonas aliaeris</name>
    <dbReference type="NCBI Taxonomy" id="2759526"/>
    <lineage>
        <taxon>Bacteria</taxon>
        <taxon>Pseudomonadati</taxon>
        <taxon>Pseudomonadota</taxon>
        <taxon>Alphaproteobacteria</taxon>
        <taxon>Sphingomonadales</taxon>
        <taxon>Sphingomonadaceae</taxon>
        <taxon>Sphingomonas</taxon>
    </lineage>
</organism>